<name>B2IB52_BEII9</name>
<dbReference type="InterPro" id="IPR006311">
    <property type="entry name" value="TAT_signal"/>
</dbReference>
<dbReference type="RefSeq" id="WP_012384493.1">
    <property type="nucleotide sequence ID" value="NC_010581.1"/>
</dbReference>
<reference evidence="3 4" key="2">
    <citation type="journal article" date="2010" name="J. Bacteriol.">
        <title>Complete genome sequence of Beijerinckia indica subsp. indica.</title>
        <authorList>
            <person name="Tamas I."/>
            <person name="Dedysh S.N."/>
            <person name="Liesack W."/>
            <person name="Stott M.B."/>
            <person name="Alam M."/>
            <person name="Murrell J.C."/>
            <person name="Dunfield P.F."/>
        </authorList>
    </citation>
    <scope>NUCLEOTIDE SEQUENCE [LARGE SCALE GENOMIC DNA]</scope>
    <source>
        <strain evidence="4">ATCC 9039 / DSM 1715 / NCIMB 8712</strain>
    </source>
</reference>
<protein>
    <submittedName>
        <fullName evidence="3">Putative alkaline phosphatase (PhoD) putative signal peptide</fullName>
    </submittedName>
</protein>
<dbReference type="Proteomes" id="UP000001695">
    <property type="component" value="Chromosome"/>
</dbReference>
<dbReference type="CDD" id="cd07389">
    <property type="entry name" value="MPP_PhoD"/>
    <property type="match status" value="1"/>
</dbReference>
<evidence type="ECO:0000259" key="2">
    <source>
        <dbReference type="Pfam" id="PF16655"/>
    </source>
</evidence>
<evidence type="ECO:0000313" key="3">
    <source>
        <dbReference type="EMBL" id="ACB95136.1"/>
    </source>
</evidence>
<dbReference type="PANTHER" id="PTHR43606">
    <property type="entry name" value="PHOSPHATASE, PUTATIVE (AFU_ORTHOLOGUE AFUA_6G08710)-RELATED"/>
    <property type="match status" value="1"/>
</dbReference>
<dbReference type="PANTHER" id="PTHR43606:SF1">
    <property type="entry name" value="PHOD-LIKE PHOSPHATASE METALLOPHOSPHATASE DOMAIN-CONTAINING PROTEIN"/>
    <property type="match status" value="1"/>
</dbReference>
<proteinExistence type="predicted"/>
<sequence length="522" mass="58051">MRLLPTRRAFLGGAGVMLLAPGRIVAPALSRAADRPKITHGSQSGDVTTESGVVWARADRPSQMLVEIATRESFKDARALPPVDALPETDYAAKLLVEDLPADQTIFYRVRFRDLAEINVESEPLIGRFRTAPTARRTISFVWGGDVAGQGYGINLADGGMKTYASMRETQPDFFIHSGDTIYADGVMQPETRLPDGSLWKNDLLVEAKTRVAETLDDFRANHLYNMQDENVRAFAAEVPIFVQWDDHEVTNNWSLSKQLGPAYQEKSISLLAARSRRAFHELYPLRESAVELGRVYRKIAYGPLLDVFMLDERSYRGPNGANRQKTYGPEAYFLGPEQLAWLKRELLASRAVWKVIASDMPLSLIVYDDAAARRGSEAFAQGDGPPLGRELEIADLLRFIKAAPIRNTVWLTADVHYTAAHHYDPSRAQFQDFDPFWEFVSGPIHAGTFGPNELDNTFGPEVRFMKAPPQGQSNLAPSAGYQFFGHVTVDGVTGQMTVRLKDRANTDLWSVTLDPAESEAG</sequence>
<dbReference type="STRING" id="395963.Bind_1503"/>
<dbReference type="InterPro" id="IPR052900">
    <property type="entry name" value="Phospholipid_Metab_Enz"/>
</dbReference>
<reference evidence="4" key="1">
    <citation type="submission" date="2008-03" db="EMBL/GenBank/DDBJ databases">
        <title>Complete sequence of chromosome of Beijerinckia indica subsp. indica ATCC 9039.</title>
        <authorList>
            <consortium name="US DOE Joint Genome Institute"/>
            <person name="Copeland A."/>
            <person name="Lucas S."/>
            <person name="Lapidus A."/>
            <person name="Glavina del Rio T."/>
            <person name="Dalin E."/>
            <person name="Tice H."/>
            <person name="Bruce D."/>
            <person name="Goodwin L."/>
            <person name="Pitluck S."/>
            <person name="LaButti K."/>
            <person name="Schmutz J."/>
            <person name="Larimer F."/>
            <person name="Land M."/>
            <person name="Hauser L."/>
            <person name="Kyrpides N."/>
            <person name="Mikhailova N."/>
            <person name="Dunfield P.F."/>
            <person name="Dedysh S.N."/>
            <person name="Liesack W."/>
            <person name="Saw J.H."/>
            <person name="Alam M."/>
            <person name="Chen Y."/>
            <person name="Murrell J.C."/>
            <person name="Richardson P."/>
        </authorList>
    </citation>
    <scope>NUCLEOTIDE SEQUENCE [LARGE SCALE GENOMIC DNA]</scope>
    <source>
        <strain evidence="4">ATCC 9039 / DSM 1715 / NCIMB 8712</strain>
    </source>
</reference>
<feature type="domain" description="PhoD-like phosphatase metallophosphatase" evidence="1">
    <location>
        <begin position="143"/>
        <end position="501"/>
    </location>
</feature>
<dbReference type="PROSITE" id="PS51318">
    <property type="entry name" value="TAT"/>
    <property type="match status" value="1"/>
</dbReference>
<dbReference type="HOGENOM" id="CLU_525464_0_0_5"/>
<dbReference type="OrthoDB" id="327733at2"/>
<dbReference type="InterPro" id="IPR032093">
    <property type="entry name" value="PhoD_N"/>
</dbReference>
<dbReference type="Pfam" id="PF09423">
    <property type="entry name" value="PhoD"/>
    <property type="match status" value="1"/>
</dbReference>
<dbReference type="InterPro" id="IPR018946">
    <property type="entry name" value="PhoD-like_MPP"/>
</dbReference>
<accession>B2IB52</accession>
<evidence type="ECO:0000313" key="4">
    <source>
        <dbReference type="Proteomes" id="UP000001695"/>
    </source>
</evidence>
<dbReference type="SUPFAM" id="SSF56300">
    <property type="entry name" value="Metallo-dependent phosphatases"/>
    <property type="match status" value="1"/>
</dbReference>
<dbReference type="KEGG" id="bid:Bind_1503"/>
<organism evidence="3 4">
    <name type="scientific">Beijerinckia indica subsp. indica (strain ATCC 9039 / DSM 1715 / NCIMB 8712)</name>
    <dbReference type="NCBI Taxonomy" id="395963"/>
    <lineage>
        <taxon>Bacteria</taxon>
        <taxon>Pseudomonadati</taxon>
        <taxon>Pseudomonadota</taxon>
        <taxon>Alphaproteobacteria</taxon>
        <taxon>Hyphomicrobiales</taxon>
        <taxon>Beijerinckiaceae</taxon>
        <taxon>Beijerinckia</taxon>
    </lineage>
</organism>
<dbReference type="AlphaFoldDB" id="B2IB52"/>
<keyword evidence="4" id="KW-1185">Reference proteome</keyword>
<evidence type="ECO:0000259" key="1">
    <source>
        <dbReference type="Pfam" id="PF09423"/>
    </source>
</evidence>
<dbReference type="InterPro" id="IPR029052">
    <property type="entry name" value="Metallo-depent_PP-like"/>
</dbReference>
<dbReference type="InterPro" id="IPR038607">
    <property type="entry name" value="PhoD-like_sf"/>
</dbReference>
<dbReference type="eggNOG" id="COG3540">
    <property type="taxonomic scope" value="Bacteria"/>
</dbReference>
<dbReference type="Gene3D" id="2.60.40.380">
    <property type="entry name" value="Purple acid phosphatase-like, N-terminal"/>
    <property type="match status" value="1"/>
</dbReference>
<gene>
    <name evidence="3" type="ordered locus">Bind_1503</name>
</gene>
<dbReference type="Gene3D" id="3.60.21.70">
    <property type="entry name" value="PhoD-like phosphatase"/>
    <property type="match status" value="1"/>
</dbReference>
<dbReference type="EMBL" id="CP001016">
    <property type="protein sequence ID" value="ACB95136.1"/>
    <property type="molecule type" value="Genomic_DNA"/>
</dbReference>
<dbReference type="Pfam" id="PF16655">
    <property type="entry name" value="PhoD_N"/>
    <property type="match status" value="1"/>
</dbReference>
<feature type="domain" description="Phospholipase D N-terminal" evidence="2">
    <location>
        <begin position="40"/>
        <end position="131"/>
    </location>
</feature>